<protein>
    <submittedName>
        <fullName evidence="1">Nucleoside-diphosphate sugar epimerase</fullName>
    </submittedName>
</protein>
<dbReference type="Proteomes" id="UP001589776">
    <property type="component" value="Unassembled WGS sequence"/>
</dbReference>
<reference evidence="1 2" key="1">
    <citation type="submission" date="2024-09" db="EMBL/GenBank/DDBJ databases">
        <authorList>
            <person name="Sun Q."/>
            <person name="Mori K."/>
        </authorList>
    </citation>
    <scope>NUCLEOTIDE SEQUENCE [LARGE SCALE GENOMIC DNA]</scope>
    <source>
        <strain evidence="1 2">CCM 7759</strain>
    </source>
</reference>
<dbReference type="EMBL" id="JBHLWN010000031">
    <property type="protein sequence ID" value="MFC0212696.1"/>
    <property type="molecule type" value="Genomic_DNA"/>
</dbReference>
<organism evidence="1 2">
    <name type="scientific">Paenibacillus chartarius</name>
    <dbReference type="NCBI Taxonomy" id="747481"/>
    <lineage>
        <taxon>Bacteria</taxon>
        <taxon>Bacillati</taxon>
        <taxon>Bacillota</taxon>
        <taxon>Bacilli</taxon>
        <taxon>Bacillales</taxon>
        <taxon>Paenibacillaceae</taxon>
        <taxon>Paenibacillus</taxon>
    </lineage>
</organism>
<proteinExistence type="predicted"/>
<dbReference type="RefSeq" id="WP_377469899.1">
    <property type="nucleotide sequence ID" value="NZ_JBHLWN010000031.1"/>
</dbReference>
<accession>A0ABV6DJ83</accession>
<sequence>MEQLENYITKTVEHMADSQRELVRIVEAEKYVVCHMAGLIAHTPDESPFEGGTGAVIEHSSLITKSISAYLNSLADLEDALATHLELAMKQLNEPSHDE</sequence>
<comment type="caution">
    <text evidence="1">The sequence shown here is derived from an EMBL/GenBank/DDBJ whole genome shotgun (WGS) entry which is preliminary data.</text>
</comment>
<evidence type="ECO:0000313" key="1">
    <source>
        <dbReference type="EMBL" id="MFC0212696.1"/>
    </source>
</evidence>
<name>A0ABV6DJ83_9BACL</name>
<evidence type="ECO:0000313" key="2">
    <source>
        <dbReference type="Proteomes" id="UP001589776"/>
    </source>
</evidence>
<gene>
    <name evidence="1" type="ORF">ACFFK0_09490</name>
</gene>
<keyword evidence="2" id="KW-1185">Reference proteome</keyword>